<feature type="domain" description="CAAX prenyl protease 2/Lysostaphin resistance protein A-like" evidence="2">
    <location>
        <begin position="150"/>
        <end position="235"/>
    </location>
</feature>
<dbReference type="PANTHER" id="PTHR36435:SF1">
    <property type="entry name" value="CAAX AMINO TERMINAL PROTEASE FAMILY PROTEIN"/>
    <property type="match status" value="1"/>
</dbReference>
<proteinExistence type="predicted"/>
<evidence type="ECO:0000259" key="2">
    <source>
        <dbReference type="Pfam" id="PF02517"/>
    </source>
</evidence>
<feature type="transmembrane region" description="Helical" evidence="1">
    <location>
        <begin position="106"/>
        <end position="132"/>
    </location>
</feature>
<dbReference type="AlphaFoldDB" id="A0AAU8IHQ9"/>
<feature type="transmembrane region" description="Helical" evidence="1">
    <location>
        <begin position="67"/>
        <end position="85"/>
    </location>
</feature>
<gene>
    <name evidence="3" type="ORF">ABNN70_04695</name>
</gene>
<feature type="transmembrane region" description="Helical" evidence="1">
    <location>
        <begin position="290"/>
        <end position="316"/>
    </location>
</feature>
<dbReference type="GO" id="GO:0004175">
    <property type="term" value="F:endopeptidase activity"/>
    <property type="evidence" value="ECO:0007669"/>
    <property type="project" value="UniProtKB-ARBA"/>
</dbReference>
<accession>A0AAU8IHQ9</accession>
<keyword evidence="1" id="KW-0812">Transmembrane</keyword>
<dbReference type="RefSeq" id="WP_353948892.1">
    <property type="nucleotide sequence ID" value="NZ_CP159510.1"/>
</dbReference>
<dbReference type="PANTHER" id="PTHR36435">
    <property type="entry name" value="SLR1288 PROTEIN"/>
    <property type="match status" value="1"/>
</dbReference>
<feature type="transmembrane region" description="Helical" evidence="1">
    <location>
        <begin position="177"/>
        <end position="196"/>
    </location>
</feature>
<feature type="transmembrane region" description="Helical" evidence="1">
    <location>
        <begin position="250"/>
        <end position="269"/>
    </location>
</feature>
<dbReference type="GO" id="GO:0080120">
    <property type="term" value="P:CAAX-box protein maturation"/>
    <property type="evidence" value="ECO:0007669"/>
    <property type="project" value="UniProtKB-ARBA"/>
</dbReference>
<reference evidence="3" key="1">
    <citation type="submission" date="2024-06" db="EMBL/GenBank/DDBJ databases">
        <authorList>
            <person name="Fan A."/>
            <person name="Zhang F.Y."/>
            <person name="Zhang L."/>
        </authorList>
    </citation>
    <scope>NUCLEOTIDE SEQUENCE</scope>
    <source>
        <strain evidence="3">Y61</strain>
    </source>
</reference>
<organism evidence="3">
    <name type="scientific">Sporolactobacillus sp. Y61</name>
    <dbReference type="NCBI Taxonomy" id="3160863"/>
    <lineage>
        <taxon>Bacteria</taxon>
        <taxon>Bacillati</taxon>
        <taxon>Bacillota</taxon>
        <taxon>Bacilli</taxon>
        <taxon>Bacillales</taxon>
        <taxon>Sporolactobacillaceae</taxon>
        <taxon>Sporolactobacillus</taxon>
    </lineage>
</organism>
<dbReference type="EMBL" id="CP159510">
    <property type="protein sequence ID" value="XCJ17784.1"/>
    <property type="molecule type" value="Genomic_DNA"/>
</dbReference>
<name>A0AAU8IHQ9_9BACL</name>
<dbReference type="InterPro" id="IPR003675">
    <property type="entry name" value="Rce1/LyrA-like_dom"/>
</dbReference>
<keyword evidence="1" id="KW-0472">Membrane</keyword>
<evidence type="ECO:0000256" key="1">
    <source>
        <dbReference type="SAM" id="Phobius"/>
    </source>
</evidence>
<dbReference type="InterPro" id="IPR052710">
    <property type="entry name" value="CAAX_protease"/>
</dbReference>
<sequence>MTLVKRRRKLIKRRFRGLGVSLIFQEALMFLVVILYFIIQMIEALIRNRGVLNEAVLISLSDTIENIGTPMIIAVMIAFIPILIYRNKQFFRRDLLATGQKMTVRAVLLGFVFVLGLNMILTPVMVPVEWLLNLFGLTTKPSQEILEGSKTLSMFLYTCLIGPVFEEFLYRGAVLRSLERFGAVFAISVSALLFGMMHGNVIQIPMGIGVGLILGFLAWKYSIRLTILIHIANNLAAELFMRLPEQPWSALLYYGLFALILVIMGTVIYKKRQAIKAWLSAWKNRRPQKYLWLYFFTSIPFILLLLSNILTTVLGIERL</sequence>
<keyword evidence="1" id="KW-1133">Transmembrane helix</keyword>
<protein>
    <submittedName>
        <fullName evidence="3">Type II CAAX endopeptidase family protein</fullName>
    </submittedName>
</protein>
<feature type="transmembrane region" description="Helical" evidence="1">
    <location>
        <begin position="20"/>
        <end position="39"/>
    </location>
</feature>
<evidence type="ECO:0000313" key="3">
    <source>
        <dbReference type="EMBL" id="XCJ17784.1"/>
    </source>
</evidence>
<dbReference type="Pfam" id="PF02517">
    <property type="entry name" value="Rce1-like"/>
    <property type="match status" value="1"/>
</dbReference>